<feature type="region of interest" description="Disordered" evidence="1">
    <location>
        <begin position="1"/>
        <end position="24"/>
    </location>
</feature>
<dbReference type="EMBL" id="JACAZI010000001">
    <property type="protein sequence ID" value="KAF7371909.1"/>
    <property type="molecule type" value="Genomic_DNA"/>
</dbReference>
<feature type="region of interest" description="Disordered" evidence="1">
    <location>
        <begin position="231"/>
        <end position="265"/>
    </location>
</feature>
<protein>
    <submittedName>
        <fullName evidence="2">Myb-DNA-bind-3 domain-containing protein</fullName>
    </submittedName>
</protein>
<accession>A0A8H6Z6K8</accession>
<feature type="compositionally biased region" description="Low complexity" evidence="1">
    <location>
        <begin position="254"/>
        <end position="265"/>
    </location>
</feature>
<evidence type="ECO:0000256" key="1">
    <source>
        <dbReference type="SAM" id="MobiDB-lite"/>
    </source>
</evidence>
<feature type="compositionally biased region" description="Pro residues" evidence="1">
    <location>
        <begin position="244"/>
        <end position="253"/>
    </location>
</feature>
<dbReference type="OrthoDB" id="2930561at2759"/>
<reference evidence="2" key="1">
    <citation type="submission" date="2020-05" db="EMBL/GenBank/DDBJ databases">
        <title>Mycena genomes resolve the evolution of fungal bioluminescence.</title>
        <authorList>
            <person name="Tsai I.J."/>
        </authorList>
    </citation>
    <scope>NUCLEOTIDE SEQUENCE</scope>
    <source>
        <strain evidence="2">CCC161011</strain>
    </source>
</reference>
<gene>
    <name evidence="2" type="ORF">MVEN_00048600</name>
</gene>
<organism evidence="2 3">
    <name type="scientific">Mycena venus</name>
    <dbReference type="NCBI Taxonomy" id="2733690"/>
    <lineage>
        <taxon>Eukaryota</taxon>
        <taxon>Fungi</taxon>
        <taxon>Dikarya</taxon>
        <taxon>Basidiomycota</taxon>
        <taxon>Agaricomycotina</taxon>
        <taxon>Agaricomycetes</taxon>
        <taxon>Agaricomycetidae</taxon>
        <taxon>Agaricales</taxon>
        <taxon>Marasmiineae</taxon>
        <taxon>Mycenaceae</taxon>
        <taxon>Mycena</taxon>
    </lineage>
</organism>
<sequence length="265" mass="29233">MPQKKRRPAIVGPQPAPEPFLVTGPKEKADWEDQETHNMLDYLLQPEVKAKAGDNGSYPAEVWTAVSLLLKPNVTKGAPKTDKVCSNKYGQVVEHVAGNSGWTWSDITGASIDANTKSTWDDYVRAHPKAKPFRNRGWEFRTKMCQLVPLRATGGSCLSWDTWSSLRYQLTLRYRTTFRTGTIMMTRRSVTTMGTGLRVHVRLALLGTFLAFSLKGEDLLQVSPVALRRSVQATPAPSTQKRPAPAPSTPAPAPKKLGALAAQQH</sequence>
<name>A0A8H6Z6K8_9AGAR</name>
<proteinExistence type="predicted"/>
<evidence type="ECO:0000313" key="3">
    <source>
        <dbReference type="Proteomes" id="UP000620124"/>
    </source>
</evidence>
<dbReference type="Proteomes" id="UP000620124">
    <property type="component" value="Unassembled WGS sequence"/>
</dbReference>
<feature type="compositionally biased region" description="Polar residues" evidence="1">
    <location>
        <begin position="231"/>
        <end position="241"/>
    </location>
</feature>
<dbReference type="AlphaFoldDB" id="A0A8H6Z6K8"/>
<keyword evidence="3" id="KW-1185">Reference proteome</keyword>
<comment type="caution">
    <text evidence="2">The sequence shown here is derived from an EMBL/GenBank/DDBJ whole genome shotgun (WGS) entry which is preliminary data.</text>
</comment>
<evidence type="ECO:0000313" key="2">
    <source>
        <dbReference type="EMBL" id="KAF7371909.1"/>
    </source>
</evidence>